<reference evidence="9 10" key="1">
    <citation type="journal article" date="2014" name="Nat. Genet.">
        <title>Genome and transcriptome of the porcine whipworm Trichuris suis.</title>
        <authorList>
            <person name="Jex A.R."/>
            <person name="Nejsum P."/>
            <person name="Schwarz E.M."/>
            <person name="Hu L."/>
            <person name="Young N.D."/>
            <person name="Hall R.S."/>
            <person name="Korhonen P.K."/>
            <person name="Liao S."/>
            <person name="Thamsborg S."/>
            <person name="Xia J."/>
            <person name="Xu P."/>
            <person name="Wang S."/>
            <person name="Scheerlinck J.P."/>
            <person name="Hofmann A."/>
            <person name="Sternberg P.W."/>
            <person name="Wang J."/>
            <person name="Gasser R.B."/>
        </authorList>
    </citation>
    <scope>NUCLEOTIDE SEQUENCE [LARGE SCALE GENOMIC DNA]</scope>
    <source>
        <strain evidence="9">DCEP-RM93F</strain>
        <strain evidence="8">DCEP-RM93M</strain>
    </source>
</reference>
<feature type="binding site" evidence="6">
    <location>
        <begin position="327"/>
        <end position="330"/>
    </location>
    <ligand>
        <name>GTP</name>
        <dbReference type="ChEBI" id="CHEBI:37565"/>
    </ligand>
</feature>
<dbReference type="SMART" id="SM00275">
    <property type="entry name" value="G_alpha"/>
    <property type="match status" value="1"/>
</dbReference>
<evidence type="ECO:0000313" key="9">
    <source>
        <dbReference type="EMBL" id="KFD71133.1"/>
    </source>
</evidence>
<dbReference type="PANTHER" id="PTHR10218">
    <property type="entry name" value="GTP-BINDING PROTEIN ALPHA SUBUNIT"/>
    <property type="match status" value="1"/>
</dbReference>
<evidence type="ECO:0000256" key="3">
    <source>
        <dbReference type="ARBA" id="ARBA00022842"/>
    </source>
</evidence>
<name>A0A085NNT7_9BILA</name>
<keyword evidence="10" id="KW-1185">Reference proteome</keyword>
<dbReference type="PANTHER" id="PTHR10218:SF360">
    <property type="entry name" value="GUANINE NUCLEOTIDE-BINDING PROTEIN SUBUNIT ALPHA HOMOLOG"/>
    <property type="match status" value="1"/>
</dbReference>
<organism evidence="9">
    <name type="scientific">Trichuris suis</name>
    <name type="common">pig whipworm</name>
    <dbReference type="NCBI Taxonomy" id="68888"/>
    <lineage>
        <taxon>Eukaryota</taxon>
        <taxon>Metazoa</taxon>
        <taxon>Ecdysozoa</taxon>
        <taxon>Nematoda</taxon>
        <taxon>Enoplea</taxon>
        <taxon>Dorylaimia</taxon>
        <taxon>Trichinellida</taxon>
        <taxon>Trichuridae</taxon>
        <taxon>Trichuris</taxon>
    </lineage>
</organism>
<dbReference type="GO" id="GO:0031752">
    <property type="term" value="F:D5 dopamine receptor binding"/>
    <property type="evidence" value="ECO:0007669"/>
    <property type="project" value="TreeGrafter"/>
</dbReference>
<evidence type="ECO:0000256" key="7">
    <source>
        <dbReference type="PIRSR" id="PIRSR601019-2"/>
    </source>
</evidence>
<dbReference type="Proteomes" id="UP000030764">
    <property type="component" value="Unassembled WGS sequence"/>
</dbReference>
<keyword evidence="3 7" id="KW-0460">Magnesium</keyword>
<dbReference type="GO" id="GO:0003924">
    <property type="term" value="F:GTPase activity"/>
    <property type="evidence" value="ECO:0007669"/>
    <property type="project" value="InterPro"/>
</dbReference>
<feature type="binding site" evidence="7">
    <location>
        <position position="96"/>
    </location>
    <ligand>
        <name>Mg(2+)</name>
        <dbReference type="ChEBI" id="CHEBI:18420"/>
    </ligand>
</feature>
<dbReference type="Gene3D" id="1.10.400.10">
    <property type="entry name" value="GI Alpha 1, domain 2-like"/>
    <property type="match status" value="1"/>
</dbReference>
<feature type="binding site" evidence="7">
    <location>
        <position position="239"/>
    </location>
    <ligand>
        <name>Mg(2+)</name>
        <dbReference type="ChEBI" id="CHEBI:18420"/>
    </ligand>
</feature>
<evidence type="ECO:0000256" key="1">
    <source>
        <dbReference type="ARBA" id="ARBA00022723"/>
    </source>
</evidence>
<dbReference type="GO" id="GO:0046872">
    <property type="term" value="F:metal ion binding"/>
    <property type="evidence" value="ECO:0007669"/>
    <property type="project" value="UniProtKB-KW"/>
</dbReference>
<dbReference type="InterPro" id="IPR011025">
    <property type="entry name" value="GproteinA_insert"/>
</dbReference>
<dbReference type="CDD" id="cd00066">
    <property type="entry name" value="G-alpha"/>
    <property type="match status" value="1"/>
</dbReference>
<dbReference type="PRINTS" id="PR00318">
    <property type="entry name" value="GPROTEINA"/>
</dbReference>
<feature type="binding site" evidence="6">
    <location>
        <begin position="208"/>
        <end position="209"/>
    </location>
    <ligand>
        <name>GTP</name>
        <dbReference type="ChEBI" id="CHEBI:37565"/>
    </ligand>
</feature>
<evidence type="ECO:0000256" key="2">
    <source>
        <dbReference type="ARBA" id="ARBA00022741"/>
    </source>
</evidence>
<feature type="binding site" evidence="6">
    <location>
        <position position="384"/>
    </location>
    <ligand>
        <name>GTP</name>
        <dbReference type="ChEBI" id="CHEBI:37565"/>
    </ligand>
</feature>
<dbReference type="SUPFAM" id="SSF52540">
    <property type="entry name" value="P-loop containing nucleoside triphosphate hydrolases"/>
    <property type="match status" value="1"/>
</dbReference>
<evidence type="ECO:0000256" key="4">
    <source>
        <dbReference type="ARBA" id="ARBA00023134"/>
    </source>
</evidence>
<dbReference type="GO" id="GO:0005525">
    <property type="term" value="F:GTP binding"/>
    <property type="evidence" value="ECO:0007669"/>
    <property type="project" value="UniProtKB-KW"/>
</dbReference>
<feature type="binding site" evidence="6">
    <location>
        <begin position="233"/>
        <end position="239"/>
    </location>
    <ligand>
        <name>GTP</name>
        <dbReference type="ChEBI" id="CHEBI:37565"/>
    </ligand>
</feature>
<dbReference type="GO" id="GO:0031526">
    <property type="term" value="C:brush border membrane"/>
    <property type="evidence" value="ECO:0007669"/>
    <property type="project" value="TreeGrafter"/>
</dbReference>
<dbReference type="EMBL" id="KL367483">
    <property type="protein sequence ID" value="KFD71133.1"/>
    <property type="molecule type" value="Genomic_DNA"/>
</dbReference>
<dbReference type="GO" id="GO:0005737">
    <property type="term" value="C:cytoplasm"/>
    <property type="evidence" value="ECO:0007669"/>
    <property type="project" value="TreeGrafter"/>
</dbReference>
<evidence type="ECO:0008006" key="11">
    <source>
        <dbReference type="Google" id="ProtNLM"/>
    </source>
</evidence>
<dbReference type="EMBL" id="KL363232">
    <property type="protein sequence ID" value="KFD52099.1"/>
    <property type="molecule type" value="Genomic_DNA"/>
</dbReference>
<dbReference type="PROSITE" id="PS51882">
    <property type="entry name" value="G_ALPHA"/>
    <property type="match status" value="1"/>
</dbReference>
<dbReference type="InterPro" id="IPR001019">
    <property type="entry name" value="Gprotein_alpha_su"/>
</dbReference>
<feature type="binding site" evidence="6">
    <location>
        <begin position="92"/>
        <end position="97"/>
    </location>
    <ligand>
        <name>GTP</name>
        <dbReference type="ChEBI" id="CHEBI:37565"/>
    </ligand>
</feature>
<dbReference type="InterPro" id="IPR000469">
    <property type="entry name" value="Gprotein_alpha_12/13"/>
</dbReference>
<evidence type="ECO:0000256" key="5">
    <source>
        <dbReference type="ARBA" id="ARBA00023224"/>
    </source>
</evidence>
<keyword evidence="2 6" id="KW-0547">Nucleotide-binding</keyword>
<protein>
    <recommendedName>
        <fullName evidence="11">G-protein alpha subunit</fullName>
    </recommendedName>
</protein>
<dbReference type="GO" id="GO:0007266">
    <property type="term" value="P:Rho protein signal transduction"/>
    <property type="evidence" value="ECO:0007669"/>
    <property type="project" value="InterPro"/>
</dbReference>
<accession>A0A085NNT7</accession>
<dbReference type="PRINTS" id="PR00440">
    <property type="entry name" value="GPROTEINA12"/>
</dbReference>
<dbReference type="SUPFAM" id="SSF47895">
    <property type="entry name" value="Transducin (alpha subunit), insertion domain"/>
    <property type="match status" value="1"/>
</dbReference>
<feature type="binding site" evidence="6">
    <location>
        <begin position="258"/>
        <end position="262"/>
    </location>
    <ligand>
        <name>GTP</name>
        <dbReference type="ChEBI" id="CHEBI:37565"/>
    </ligand>
</feature>
<gene>
    <name evidence="8" type="ORF">M513_07081</name>
    <name evidence="9" type="ORF">M514_07081</name>
</gene>
<dbReference type="FunFam" id="3.40.50.300:FF:000754">
    <property type="entry name" value="Guanine nucleotide-binding protein subunit alpha-13"/>
    <property type="match status" value="1"/>
</dbReference>
<dbReference type="Gene3D" id="3.40.50.300">
    <property type="entry name" value="P-loop containing nucleotide triphosphate hydrolases"/>
    <property type="match status" value="1"/>
</dbReference>
<evidence type="ECO:0000313" key="10">
    <source>
        <dbReference type="Proteomes" id="UP000030764"/>
    </source>
</evidence>
<dbReference type="GO" id="GO:0007188">
    <property type="term" value="P:adenylate cyclase-modulating G protein-coupled receptor signaling pathway"/>
    <property type="evidence" value="ECO:0007669"/>
    <property type="project" value="TreeGrafter"/>
</dbReference>
<sequence length="412" mass="48116">MCSLSSLLCECKWLDDSKLRSKKIDHQLKKEKRKLRREVSSNCENTHSARKGSISILGCPLNRIRDIFAQRTFWSTFSVFCYVTVLLLGSGESGKSTFLKQMVIIHGRGEFTFDEAMEYKAVIYSNILNGMRTLIAAKLVYNDSPWEFPERTPMLIQKFTALCPKDLLSQRAVSAATFAECASYVAELWEDSALKQTFERRSDFQLPDSCKYFLDNVKRIQQLDYFPTNRDILLCRKATRAITELVFNIQSVPFRFIDVGGQRSQRQKWFECFEGVTSILFLIASNEYDQVLLEDRKTNRLMESRAVYETIVNNRCFYDMSFILFLNKTDLLIEKIDQSDIGKYFPNFTGDCKRLADVQLFLLDLFESVRANRSQPFFYHFTTAIDTDNIRRVFRDCKEIILDRNLKTLMMQ</sequence>
<proteinExistence type="predicted"/>
<dbReference type="InterPro" id="IPR027417">
    <property type="entry name" value="P-loop_NTPase"/>
</dbReference>
<dbReference type="GO" id="GO:0005834">
    <property type="term" value="C:heterotrimeric G-protein complex"/>
    <property type="evidence" value="ECO:0007669"/>
    <property type="project" value="TreeGrafter"/>
</dbReference>
<keyword evidence="1 7" id="KW-0479">Metal-binding</keyword>
<evidence type="ECO:0000256" key="6">
    <source>
        <dbReference type="PIRSR" id="PIRSR601019-1"/>
    </source>
</evidence>
<keyword evidence="4 6" id="KW-0342">GTP-binding</keyword>
<evidence type="ECO:0000313" key="8">
    <source>
        <dbReference type="EMBL" id="KFD52099.1"/>
    </source>
</evidence>
<dbReference type="GO" id="GO:0031683">
    <property type="term" value="F:G-protein beta/gamma-subunit complex binding"/>
    <property type="evidence" value="ECO:0007669"/>
    <property type="project" value="InterPro"/>
</dbReference>
<dbReference type="Proteomes" id="UP000030758">
    <property type="component" value="Unassembled WGS sequence"/>
</dbReference>
<dbReference type="AlphaFoldDB" id="A0A085NNT7"/>
<keyword evidence="5" id="KW-0807">Transducer</keyword>
<dbReference type="Pfam" id="PF00503">
    <property type="entry name" value="G-alpha"/>
    <property type="match status" value="1"/>
</dbReference>